<accession>A0A0F9S134</accession>
<proteinExistence type="predicted"/>
<gene>
    <name evidence="1" type="ORF">LCGC14_0577090</name>
</gene>
<comment type="caution">
    <text evidence="1">The sequence shown here is derived from an EMBL/GenBank/DDBJ whole genome shotgun (WGS) entry which is preliminary data.</text>
</comment>
<evidence type="ECO:0000313" key="1">
    <source>
        <dbReference type="EMBL" id="KKN55967.1"/>
    </source>
</evidence>
<dbReference type="EMBL" id="LAZR01000864">
    <property type="protein sequence ID" value="KKN55967.1"/>
    <property type="molecule type" value="Genomic_DNA"/>
</dbReference>
<sequence>MPHLRVRQMPRKQQKAVFARMNRGSNNLGSNLVLNTERSGHINNDQQSGHTNKQPRRQRTLFFPPRSKRLARIISIKNPAAFRKSIRTLRRNGLTLRERRALILAQNRATAQLGRRNLSAKERCEFTEISKIQIPTR</sequence>
<dbReference type="AlphaFoldDB" id="A0A0F9S134"/>
<organism evidence="1">
    <name type="scientific">marine sediment metagenome</name>
    <dbReference type="NCBI Taxonomy" id="412755"/>
    <lineage>
        <taxon>unclassified sequences</taxon>
        <taxon>metagenomes</taxon>
        <taxon>ecological metagenomes</taxon>
    </lineage>
</organism>
<name>A0A0F9S134_9ZZZZ</name>
<protein>
    <submittedName>
        <fullName evidence="1">Uncharacterized protein</fullName>
    </submittedName>
</protein>
<reference evidence="1" key="1">
    <citation type="journal article" date="2015" name="Nature">
        <title>Complex archaea that bridge the gap between prokaryotes and eukaryotes.</title>
        <authorList>
            <person name="Spang A."/>
            <person name="Saw J.H."/>
            <person name="Jorgensen S.L."/>
            <person name="Zaremba-Niedzwiedzka K."/>
            <person name="Martijn J."/>
            <person name="Lind A.E."/>
            <person name="van Eijk R."/>
            <person name="Schleper C."/>
            <person name="Guy L."/>
            <person name="Ettema T.J."/>
        </authorList>
    </citation>
    <scope>NUCLEOTIDE SEQUENCE</scope>
</reference>